<dbReference type="Proteomes" id="UP000255265">
    <property type="component" value="Unassembled WGS sequence"/>
</dbReference>
<evidence type="ECO:0000256" key="3">
    <source>
        <dbReference type="ARBA" id="ARBA00022448"/>
    </source>
</evidence>
<evidence type="ECO:0000256" key="4">
    <source>
        <dbReference type="ARBA" id="ARBA00022452"/>
    </source>
</evidence>
<dbReference type="InterPro" id="IPR010105">
    <property type="entry name" value="TonB_sidphr_rcpt"/>
</dbReference>
<dbReference type="PROSITE" id="PS52016">
    <property type="entry name" value="TONB_DEPENDENT_REC_3"/>
    <property type="match status" value="1"/>
</dbReference>
<dbReference type="EMBL" id="QQAV01000001">
    <property type="protein sequence ID" value="RDI29153.1"/>
    <property type="molecule type" value="Genomic_DNA"/>
</dbReference>
<reference evidence="21 22" key="1">
    <citation type="submission" date="2018-07" db="EMBL/GenBank/DDBJ databases">
        <title>Genomic Encyclopedia of Type Strains, Phase IV (KMG-IV): sequencing the most valuable type-strain genomes for metagenomic binning, comparative biology and taxonomic classification.</title>
        <authorList>
            <person name="Goeker M."/>
        </authorList>
    </citation>
    <scope>NUCLEOTIDE SEQUENCE [LARGE SCALE GENOMIC DNA]</scope>
    <source>
        <strain evidence="21 22">DSM 21352</strain>
    </source>
</reference>
<dbReference type="CDD" id="cd01347">
    <property type="entry name" value="ligand_gated_channel"/>
    <property type="match status" value="1"/>
</dbReference>
<gene>
    <name evidence="21" type="ORF">DFR41_101909</name>
</gene>
<evidence type="ECO:0000256" key="6">
    <source>
        <dbReference type="ARBA" id="ARBA00022692"/>
    </source>
</evidence>
<evidence type="ECO:0000256" key="5">
    <source>
        <dbReference type="ARBA" id="ARBA00022496"/>
    </source>
</evidence>
<dbReference type="STRING" id="433924.NS331_09010"/>
<dbReference type="Gene3D" id="2.40.170.20">
    <property type="entry name" value="TonB-dependent receptor, beta-barrel domain"/>
    <property type="match status" value="1"/>
</dbReference>
<keyword evidence="3 14" id="KW-0813">Transport</keyword>
<keyword evidence="9" id="KW-0406">Ion transport</keyword>
<feature type="chain" id="PRO_5016571479" evidence="18">
    <location>
        <begin position="40"/>
        <end position="747"/>
    </location>
</feature>
<protein>
    <submittedName>
        <fullName evidence="21">Outer membrane receptor for ferric coprogen and ferric-rhodotorulic acid</fullName>
    </submittedName>
</protein>
<dbReference type="InterPro" id="IPR000531">
    <property type="entry name" value="Beta-barrel_TonB"/>
</dbReference>
<name>A0A370FPF7_9BURK</name>
<keyword evidence="12 21" id="KW-0675">Receptor</keyword>
<keyword evidence="8" id="KW-0408">Iron</keyword>
<dbReference type="PANTHER" id="PTHR32552">
    <property type="entry name" value="FERRICHROME IRON RECEPTOR-RELATED"/>
    <property type="match status" value="1"/>
</dbReference>
<dbReference type="RefSeq" id="WP_114801837.1">
    <property type="nucleotide sequence ID" value="NZ_QQAV01000001.1"/>
</dbReference>
<dbReference type="SUPFAM" id="SSF56935">
    <property type="entry name" value="Porins"/>
    <property type="match status" value="1"/>
</dbReference>
<keyword evidence="22" id="KW-1185">Reference proteome</keyword>
<feature type="short sequence motif" description="TonB C-terminal box" evidence="15">
    <location>
        <begin position="730"/>
        <end position="747"/>
    </location>
</feature>
<evidence type="ECO:0000313" key="21">
    <source>
        <dbReference type="EMBL" id="RDI29153.1"/>
    </source>
</evidence>
<sequence>MPACRRSRSAVPSSFSSPRLPLRPLALAVFALGALPAWSQTTAETTEPAAEAAEAPAGRRSPQKSLDAVTVQGARESATTRLPLTARETPQSVTSITREQIERQSLTSIDAVLRNVNGVAVSFYDTQRPLYFARGFQITDFQIDGLPSYSSSTNQEFDTALYERIDVVRGANGILTGVGTPSATVSLTRKRPQRQFAGSVSLSAGSWDFKRAELDLNVPLNADGSVRSRFVIAPQKKDSFRDRYSEDKNAMLAVVEADLGSSTVASIGYQRQKNDPTAPIWGTIPRFASDGGKIDLPVSTSFSPSWTRWSRESETLYANLEHQFNDDWSLRASVARTEGETFSLRTYGYGRTTSSAPFINRLTGSGITLYGAVGGGTETQNAIDTYLSGKLHIGGRTHDVVLGVADYHTVTRTDGYTSLSSWRYDIPNIYAWNGYAPQPYYRKTGAWSEQTTDQTGLYASGRWRLTDALSLMTGVRLTNWERSTSNFNTAAQYVSTTGVQKVERKSTPFVGLMYDVTPDASIYASYGRIFNPQNYRDANNNPLAPVTGSNAEIGIKGNLLDGRLTGNFAIYETKQDNFGVRDTSVPAGTLPDGSSAYRAVDGTRSYGFEAELAGFVTPRWRVSAGLTRTKVERNASDLIYANFPEYLLQLSTDYQLSGALAPLSVGGGLQWQTKIEGFNIPHPILGTVTVTDPPVAVLNLRATWKFNERLSATLNINNATNKKYWANLDYANYADPRNIMLTLRAKF</sequence>
<evidence type="ECO:0000256" key="11">
    <source>
        <dbReference type="ARBA" id="ARBA00023136"/>
    </source>
</evidence>
<comment type="subcellular location">
    <subcellularLocation>
        <location evidence="1 14">Cell outer membrane</location>
        <topology evidence="1 14">Multi-pass membrane protein</topology>
    </subcellularLocation>
</comment>
<dbReference type="FunFam" id="2.170.130.10:FF:000010">
    <property type="entry name" value="Ferripyoverdine receptor"/>
    <property type="match status" value="1"/>
</dbReference>
<evidence type="ECO:0000256" key="9">
    <source>
        <dbReference type="ARBA" id="ARBA00023065"/>
    </source>
</evidence>
<dbReference type="NCBIfam" id="TIGR01783">
    <property type="entry name" value="TonB-siderophor"/>
    <property type="match status" value="1"/>
</dbReference>
<dbReference type="AlphaFoldDB" id="A0A370FPF7"/>
<feature type="compositionally biased region" description="Low complexity" evidence="17">
    <location>
        <begin position="42"/>
        <end position="56"/>
    </location>
</feature>
<evidence type="ECO:0000256" key="7">
    <source>
        <dbReference type="ARBA" id="ARBA00022729"/>
    </source>
</evidence>
<comment type="similarity">
    <text evidence="2 14 16">Belongs to the TonB-dependent receptor family.</text>
</comment>
<feature type="region of interest" description="Disordered" evidence="17">
    <location>
        <begin position="42"/>
        <end position="79"/>
    </location>
</feature>
<organism evidence="21 22">
    <name type="scientific">Pseudacidovorax intermedius</name>
    <dbReference type="NCBI Taxonomy" id="433924"/>
    <lineage>
        <taxon>Bacteria</taxon>
        <taxon>Pseudomonadati</taxon>
        <taxon>Pseudomonadota</taxon>
        <taxon>Betaproteobacteria</taxon>
        <taxon>Burkholderiales</taxon>
        <taxon>Comamonadaceae</taxon>
        <taxon>Pseudacidovorax</taxon>
    </lineage>
</organism>
<keyword evidence="10 16" id="KW-0798">TonB box</keyword>
<evidence type="ECO:0000313" key="22">
    <source>
        <dbReference type="Proteomes" id="UP000255265"/>
    </source>
</evidence>
<keyword evidence="13 14" id="KW-0998">Cell outer membrane</keyword>
<evidence type="ECO:0000259" key="19">
    <source>
        <dbReference type="Pfam" id="PF00593"/>
    </source>
</evidence>
<evidence type="ECO:0000256" key="10">
    <source>
        <dbReference type="ARBA" id="ARBA00023077"/>
    </source>
</evidence>
<keyword evidence="7 18" id="KW-0732">Signal</keyword>
<dbReference type="PROSITE" id="PS01156">
    <property type="entry name" value="TONB_DEPENDENT_REC_2"/>
    <property type="match status" value="1"/>
</dbReference>
<dbReference type="Pfam" id="PF00593">
    <property type="entry name" value="TonB_dep_Rec_b-barrel"/>
    <property type="match status" value="1"/>
</dbReference>
<evidence type="ECO:0000256" key="17">
    <source>
        <dbReference type="SAM" id="MobiDB-lite"/>
    </source>
</evidence>
<accession>A0A370FPF7</accession>
<dbReference type="GO" id="GO:0009279">
    <property type="term" value="C:cell outer membrane"/>
    <property type="evidence" value="ECO:0007669"/>
    <property type="project" value="UniProtKB-SubCell"/>
</dbReference>
<comment type="caution">
    <text evidence="21">The sequence shown here is derived from an EMBL/GenBank/DDBJ whole genome shotgun (WGS) entry which is preliminary data.</text>
</comment>
<evidence type="ECO:0000256" key="14">
    <source>
        <dbReference type="PROSITE-ProRule" id="PRU01360"/>
    </source>
</evidence>
<dbReference type="InterPro" id="IPR039426">
    <property type="entry name" value="TonB-dep_rcpt-like"/>
</dbReference>
<evidence type="ECO:0000256" key="2">
    <source>
        <dbReference type="ARBA" id="ARBA00009810"/>
    </source>
</evidence>
<keyword evidence="6 14" id="KW-0812">Transmembrane</keyword>
<evidence type="ECO:0000259" key="20">
    <source>
        <dbReference type="Pfam" id="PF07715"/>
    </source>
</evidence>
<dbReference type="GO" id="GO:0015344">
    <property type="term" value="F:siderophore uptake transmembrane transporter activity"/>
    <property type="evidence" value="ECO:0007669"/>
    <property type="project" value="TreeGrafter"/>
</dbReference>
<evidence type="ECO:0000256" key="18">
    <source>
        <dbReference type="SAM" id="SignalP"/>
    </source>
</evidence>
<keyword evidence="11 14" id="KW-0472">Membrane</keyword>
<evidence type="ECO:0000256" key="15">
    <source>
        <dbReference type="PROSITE-ProRule" id="PRU10144"/>
    </source>
</evidence>
<evidence type="ECO:0000256" key="8">
    <source>
        <dbReference type="ARBA" id="ARBA00023004"/>
    </source>
</evidence>
<keyword evidence="4 14" id="KW-1134">Transmembrane beta strand</keyword>
<feature type="domain" description="TonB-dependent receptor plug" evidence="20">
    <location>
        <begin position="86"/>
        <end position="182"/>
    </location>
</feature>
<dbReference type="Pfam" id="PF07715">
    <property type="entry name" value="Plug"/>
    <property type="match status" value="1"/>
</dbReference>
<evidence type="ECO:0000256" key="1">
    <source>
        <dbReference type="ARBA" id="ARBA00004571"/>
    </source>
</evidence>
<feature type="domain" description="TonB-dependent receptor-like beta-barrel" evidence="19">
    <location>
        <begin position="290"/>
        <end position="718"/>
    </location>
</feature>
<dbReference type="InterPro" id="IPR010917">
    <property type="entry name" value="TonB_rcpt_CS"/>
</dbReference>
<dbReference type="OrthoDB" id="174652at2"/>
<keyword evidence="5" id="KW-0410">Iron transport</keyword>
<feature type="signal peptide" evidence="18">
    <location>
        <begin position="1"/>
        <end position="39"/>
    </location>
</feature>
<dbReference type="Gene3D" id="2.170.130.10">
    <property type="entry name" value="TonB-dependent receptor, plug domain"/>
    <property type="match status" value="1"/>
</dbReference>
<evidence type="ECO:0000256" key="16">
    <source>
        <dbReference type="RuleBase" id="RU003357"/>
    </source>
</evidence>
<dbReference type="GO" id="GO:0015891">
    <property type="term" value="P:siderophore transport"/>
    <property type="evidence" value="ECO:0007669"/>
    <property type="project" value="InterPro"/>
</dbReference>
<dbReference type="GO" id="GO:0038023">
    <property type="term" value="F:signaling receptor activity"/>
    <property type="evidence" value="ECO:0007669"/>
    <property type="project" value="InterPro"/>
</dbReference>
<dbReference type="InterPro" id="IPR037066">
    <property type="entry name" value="Plug_dom_sf"/>
</dbReference>
<dbReference type="PANTHER" id="PTHR32552:SF74">
    <property type="entry name" value="HYDROXAMATE SIDEROPHORE RECEPTOR FHUE"/>
    <property type="match status" value="1"/>
</dbReference>
<dbReference type="InterPro" id="IPR012910">
    <property type="entry name" value="Plug_dom"/>
</dbReference>
<evidence type="ECO:0000256" key="13">
    <source>
        <dbReference type="ARBA" id="ARBA00023237"/>
    </source>
</evidence>
<proteinExistence type="inferred from homology"/>
<evidence type="ECO:0000256" key="12">
    <source>
        <dbReference type="ARBA" id="ARBA00023170"/>
    </source>
</evidence>
<dbReference type="InterPro" id="IPR036942">
    <property type="entry name" value="Beta-barrel_TonB_sf"/>
</dbReference>